<dbReference type="PANTHER" id="PTHR31462:SF5">
    <property type="entry name" value="ENDOSOMAL_LYSOSOMAL PROTON CHANNEL TMEM175"/>
    <property type="match status" value="1"/>
</dbReference>
<accession>A0A841JS83</accession>
<proteinExistence type="inferred from homology"/>
<feature type="transmembrane region" description="Helical" evidence="13">
    <location>
        <begin position="188"/>
        <end position="205"/>
    </location>
</feature>
<dbReference type="Pfam" id="PF06736">
    <property type="entry name" value="TMEM175"/>
    <property type="match status" value="1"/>
</dbReference>
<evidence type="ECO:0000256" key="12">
    <source>
        <dbReference type="ARBA" id="ARBA00034430"/>
    </source>
</evidence>
<name>A0A841JS83_9BACT</name>
<comment type="catalytic activity">
    <reaction evidence="12">
        <text>K(+)(in) = K(+)(out)</text>
        <dbReference type="Rhea" id="RHEA:29463"/>
        <dbReference type="ChEBI" id="CHEBI:29103"/>
    </reaction>
</comment>
<reference evidence="14 15" key="1">
    <citation type="submission" date="2020-08" db="EMBL/GenBank/DDBJ databases">
        <title>Genomic Encyclopedia of Type Strains, Phase IV (KMG-IV): sequencing the most valuable type-strain genomes for metagenomic binning, comparative biology and taxonomic classification.</title>
        <authorList>
            <person name="Goeker M."/>
        </authorList>
    </citation>
    <scope>NUCLEOTIDE SEQUENCE [LARGE SCALE GENOMIC DNA]</scope>
    <source>
        <strain evidence="14 15">DSM 103733</strain>
    </source>
</reference>
<protein>
    <submittedName>
        <fullName evidence="14">Putative membrane protein</fullName>
    </submittedName>
</protein>
<dbReference type="GO" id="GO:0005267">
    <property type="term" value="F:potassium channel activity"/>
    <property type="evidence" value="ECO:0007669"/>
    <property type="project" value="UniProtKB-KW"/>
</dbReference>
<keyword evidence="8 13" id="KW-1133">Transmembrane helix</keyword>
<evidence type="ECO:0000256" key="9">
    <source>
        <dbReference type="ARBA" id="ARBA00023065"/>
    </source>
</evidence>
<dbReference type="Proteomes" id="UP000538666">
    <property type="component" value="Unassembled WGS sequence"/>
</dbReference>
<dbReference type="AlphaFoldDB" id="A0A841JS83"/>
<comment type="similarity">
    <text evidence="2">Belongs to the TMEM175 family.</text>
</comment>
<keyword evidence="15" id="KW-1185">Reference proteome</keyword>
<evidence type="ECO:0000256" key="4">
    <source>
        <dbReference type="ARBA" id="ARBA00022538"/>
    </source>
</evidence>
<dbReference type="RefSeq" id="WP_231581161.1">
    <property type="nucleotide sequence ID" value="NZ_JACHEK010000003.1"/>
</dbReference>
<evidence type="ECO:0000256" key="7">
    <source>
        <dbReference type="ARBA" id="ARBA00022958"/>
    </source>
</evidence>
<feature type="transmembrane region" description="Helical" evidence="13">
    <location>
        <begin position="89"/>
        <end position="110"/>
    </location>
</feature>
<evidence type="ECO:0000256" key="13">
    <source>
        <dbReference type="SAM" id="Phobius"/>
    </source>
</evidence>
<feature type="transmembrane region" description="Helical" evidence="13">
    <location>
        <begin position="122"/>
        <end position="143"/>
    </location>
</feature>
<keyword evidence="5 13" id="KW-0812">Transmembrane</keyword>
<comment type="subcellular location">
    <subcellularLocation>
        <location evidence="1">Membrane</location>
        <topology evidence="1">Multi-pass membrane protein</topology>
    </subcellularLocation>
</comment>
<evidence type="ECO:0000256" key="6">
    <source>
        <dbReference type="ARBA" id="ARBA00022826"/>
    </source>
</evidence>
<keyword evidence="9" id="KW-0406">Ion transport</keyword>
<evidence type="ECO:0000256" key="2">
    <source>
        <dbReference type="ARBA" id="ARBA00006920"/>
    </source>
</evidence>
<feature type="transmembrane region" description="Helical" evidence="13">
    <location>
        <begin position="27"/>
        <end position="46"/>
    </location>
</feature>
<keyword evidence="4" id="KW-0633">Potassium transport</keyword>
<keyword evidence="3" id="KW-0813">Transport</keyword>
<evidence type="ECO:0000256" key="8">
    <source>
        <dbReference type="ARBA" id="ARBA00022989"/>
    </source>
</evidence>
<dbReference type="EMBL" id="JACHEK010000003">
    <property type="protein sequence ID" value="MBB6144020.1"/>
    <property type="molecule type" value="Genomic_DNA"/>
</dbReference>
<evidence type="ECO:0000256" key="11">
    <source>
        <dbReference type="ARBA" id="ARBA00023303"/>
    </source>
</evidence>
<sequence>MSPDRSETKDRFETKSSSEMKSSRLEAFSDGVIAVIITIMVLELHVPRADGLAGLWSVAPRLGIYLLSFLMVGIYWINHHELIRRTEVVDYGILWANLIFLFVLSLIPYFVDYLDEKLFDTFSTILYNCTMLVSGLSFFVLRWTVMRLQWKAGSLRHSDEAEQWRHAVSLGIYLLSIAVAFYRPWLSLAITALVTVVWIVPGAGVKDHESPSASTPDSLK</sequence>
<dbReference type="GO" id="GO:0015252">
    <property type="term" value="F:proton channel activity"/>
    <property type="evidence" value="ECO:0007669"/>
    <property type="project" value="InterPro"/>
</dbReference>
<organism evidence="14 15">
    <name type="scientific">Silvibacterium bohemicum</name>
    <dbReference type="NCBI Taxonomy" id="1577686"/>
    <lineage>
        <taxon>Bacteria</taxon>
        <taxon>Pseudomonadati</taxon>
        <taxon>Acidobacteriota</taxon>
        <taxon>Terriglobia</taxon>
        <taxon>Terriglobales</taxon>
        <taxon>Acidobacteriaceae</taxon>
        <taxon>Silvibacterium</taxon>
    </lineage>
</organism>
<dbReference type="InterPro" id="IPR010617">
    <property type="entry name" value="TMEM175-like"/>
</dbReference>
<keyword evidence="6" id="KW-0631">Potassium channel</keyword>
<evidence type="ECO:0000256" key="5">
    <source>
        <dbReference type="ARBA" id="ARBA00022692"/>
    </source>
</evidence>
<keyword evidence="10 13" id="KW-0472">Membrane</keyword>
<evidence type="ECO:0000313" key="14">
    <source>
        <dbReference type="EMBL" id="MBB6144020.1"/>
    </source>
</evidence>
<evidence type="ECO:0000256" key="1">
    <source>
        <dbReference type="ARBA" id="ARBA00004141"/>
    </source>
</evidence>
<gene>
    <name evidence="14" type="ORF">HNQ77_001969</name>
</gene>
<evidence type="ECO:0000256" key="3">
    <source>
        <dbReference type="ARBA" id="ARBA00022448"/>
    </source>
</evidence>
<keyword evidence="7" id="KW-0630">Potassium</keyword>
<evidence type="ECO:0000256" key="10">
    <source>
        <dbReference type="ARBA" id="ARBA00023136"/>
    </source>
</evidence>
<feature type="transmembrane region" description="Helical" evidence="13">
    <location>
        <begin position="58"/>
        <end position="77"/>
    </location>
</feature>
<evidence type="ECO:0000313" key="15">
    <source>
        <dbReference type="Proteomes" id="UP000538666"/>
    </source>
</evidence>
<dbReference type="PANTHER" id="PTHR31462">
    <property type="entry name" value="ENDOSOMAL/LYSOSOMAL POTASSIUM CHANNEL TMEM175"/>
    <property type="match status" value="1"/>
</dbReference>
<keyword evidence="11" id="KW-0407">Ion channel</keyword>
<comment type="caution">
    <text evidence="14">The sequence shown here is derived from an EMBL/GenBank/DDBJ whole genome shotgun (WGS) entry which is preliminary data.</text>
</comment>
<dbReference type="GO" id="GO:0016020">
    <property type="term" value="C:membrane"/>
    <property type="evidence" value="ECO:0007669"/>
    <property type="project" value="UniProtKB-SubCell"/>
</dbReference>